<dbReference type="SUPFAM" id="SSF47823">
    <property type="entry name" value="lambda integrase-like, N-terminal domain"/>
    <property type="match status" value="1"/>
</dbReference>
<sequence length="70" mass="7910">LLAWAASLPPGVSRKSIKCYVSALKSFHVDLGYPADPFNSRVLERVIRGIRHFYGNAERKEHLPITHPIL</sequence>
<dbReference type="Gene3D" id="1.10.150.130">
    <property type="match status" value="1"/>
</dbReference>
<dbReference type="Proteomes" id="UP001221757">
    <property type="component" value="Unassembled WGS sequence"/>
</dbReference>
<feature type="non-terminal residue" evidence="2">
    <location>
        <position position="70"/>
    </location>
</feature>
<keyword evidence="1" id="KW-0238">DNA-binding</keyword>
<keyword evidence="3" id="KW-1185">Reference proteome</keyword>
<dbReference type="InterPro" id="IPR010998">
    <property type="entry name" value="Integrase_recombinase_N"/>
</dbReference>
<dbReference type="GO" id="GO:0003677">
    <property type="term" value="F:DNA binding"/>
    <property type="evidence" value="ECO:0007669"/>
    <property type="project" value="UniProtKB-KW"/>
</dbReference>
<comment type="caution">
    <text evidence="2">The sequence shown here is derived from an EMBL/GenBank/DDBJ whole genome shotgun (WGS) entry which is preliminary data.</text>
</comment>
<organism evidence="2 3">
    <name type="scientific">Mycena rosella</name>
    <name type="common">Pink bonnet</name>
    <name type="synonym">Agaricus rosellus</name>
    <dbReference type="NCBI Taxonomy" id="1033263"/>
    <lineage>
        <taxon>Eukaryota</taxon>
        <taxon>Fungi</taxon>
        <taxon>Dikarya</taxon>
        <taxon>Basidiomycota</taxon>
        <taxon>Agaricomycotina</taxon>
        <taxon>Agaricomycetes</taxon>
        <taxon>Agaricomycetidae</taxon>
        <taxon>Agaricales</taxon>
        <taxon>Marasmiineae</taxon>
        <taxon>Mycenaceae</taxon>
        <taxon>Mycena</taxon>
    </lineage>
</organism>
<name>A0AAD7DHR3_MYCRO</name>
<dbReference type="EMBL" id="JARKIE010000055">
    <property type="protein sequence ID" value="KAJ7691894.1"/>
    <property type="molecule type" value="Genomic_DNA"/>
</dbReference>
<evidence type="ECO:0000313" key="2">
    <source>
        <dbReference type="EMBL" id="KAJ7691894.1"/>
    </source>
</evidence>
<feature type="non-terminal residue" evidence="2">
    <location>
        <position position="1"/>
    </location>
</feature>
<evidence type="ECO:0008006" key="4">
    <source>
        <dbReference type="Google" id="ProtNLM"/>
    </source>
</evidence>
<reference evidence="2" key="1">
    <citation type="submission" date="2023-03" db="EMBL/GenBank/DDBJ databases">
        <title>Massive genome expansion in bonnet fungi (Mycena s.s.) driven by repeated elements and novel gene families across ecological guilds.</title>
        <authorList>
            <consortium name="Lawrence Berkeley National Laboratory"/>
            <person name="Harder C.B."/>
            <person name="Miyauchi S."/>
            <person name="Viragh M."/>
            <person name="Kuo A."/>
            <person name="Thoen E."/>
            <person name="Andreopoulos B."/>
            <person name="Lu D."/>
            <person name="Skrede I."/>
            <person name="Drula E."/>
            <person name="Henrissat B."/>
            <person name="Morin E."/>
            <person name="Kohler A."/>
            <person name="Barry K."/>
            <person name="LaButti K."/>
            <person name="Morin E."/>
            <person name="Salamov A."/>
            <person name="Lipzen A."/>
            <person name="Mereny Z."/>
            <person name="Hegedus B."/>
            <person name="Baldrian P."/>
            <person name="Stursova M."/>
            <person name="Weitz H."/>
            <person name="Taylor A."/>
            <person name="Grigoriev I.V."/>
            <person name="Nagy L.G."/>
            <person name="Martin F."/>
            <person name="Kauserud H."/>
        </authorList>
    </citation>
    <scope>NUCLEOTIDE SEQUENCE</scope>
    <source>
        <strain evidence="2">CBHHK067</strain>
    </source>
</reference>
<gene>
    <name evidence="2" type="ORF">B0H17DRAFT_832974</name>
</gene>
<proteinExistence type="predicted"/>
<evidence type="ECO:0000256" key="1">
    <source>
        <dbReference type="ARBA" id="ARBA00023125"/>
    </source>
</evidence>
<protein>
    <recommendedName>
        <fullName evidence="4">Integrase</fullName>
    </recommendedName>
</protein>
<evidence type="ECO:0000313" key="3">
    <source>
        <dbReference type="Proteomes" id="UP001221757"/>
    </source>
</evidence>
<dbReference type="AlphaFoldDB" id="A0AAD7DHR3"/>
<accession>A0AAD7DHR3</accession>